<dbReference type="FunFam" id="1.10.10.10:FF:000087">
    <property type="entry name" value="Transcriptional adapter 2"/>
    <property type="match status" value="1"/>
</dbReference>
<reference evidence="3" key="1">
    <citation type="submission" date="2022-07" db="EMBL/GenBank/DDBJ databases">
        <title>Fungi with potential for degradation of polypropylene.</title>
        <authorList>
            <person name="Gostincar C."/>
        </authorList>
    </citation>
    <scope>NUCLEOTIDE SEQUENCE</scope>
    <source>
        <strain evidence="3">EXF-13287</strain>
    </source>
</reference>
<dbReference type="PANTHER" id="PTHR12374:SF21">
    <property type="entry name" value="SWIRM DOMAIN-CONTAINING PROTEIN FUN19-RELATED"/>
    <property type="match status" value="1"/>
</dbReference>
<dbReference type="Proteomes" id="UP001174691">
    <property type="component" value="Unassembled WGS sequence"/>
</dbReference>
<dbReference type="GO" id="GO:0003713">
    <property type="term" value="F:transcription coactivator activity"/>
    <property type="evidence" value="ECO:0007669"/>
    <property type="project" value="TreeGrafter"/>
</dbReference>
<feature type="compositionally biased region" description="Polar residues" evidence="1">
    <location>
        <begin position="27"/>
        <end position="46"/>
    </location>
</feature>
<dbReference type="PROSITE" id="PS50934">
    <property type="entry name" value="SWIRM"/>
    <property type="match status" value="1"/>
</dbReference>
<feature type="region of interest" description="Disordered" evidence="1">
    <location>
        <begin position="286"/>
        <end position="313"/>
    </location>
</feature>
<dbReference type="GO" id="GO:0006357">
    <property type="term" value="P:regulation of transcription by RNA polymerase II"/>
    <property type="evidence" value="ECO:0007669"/>
    <property type="project" value="TreeGrafter"/>
</dbReference>
<gene>
    <name evidence="3" type="ORF">NKR19_g3169</name>
</gene>
<dbReference type="SUPFAM" id="SSF46689">
    <property type="entry name" value="Homeodomain-like"/>
    <property type="match status" value="1"/>
</dbReference>
<dbReference type="GO" id="GO:0070210">
    <property type="term" value="C:Rpd3L-Expanded complex"/>
    <property type="evidence" value="ECO:0007669"/>
    <property type="project" value="TreeGrafter"/>
</dbReference>
<organism evidence="3 4">
    <name type="scientific">Coniochaeta hoffmannii</name>
    <dbReference type="NCBI Taxonomy" id="91930"/>
    <lineage>
        <taxon>Eukaryota</taxon>
        <taxon>Fungi</taxon>
        <taxon>Dikarya</taxon>
        <taxon>Ascomycota</taxon>
        <taxon>Pezizomycotina</taxon>
        <taxon>Sordariomycetes</taxon>
        <taxon>Sordariomycetidae</taxon>
        <taxon>Coniochaetales</taxon>
        <taxon>Coniochaetaceae</taxon>
        <taxon>Coniochaeta</taxon>
    </lineage>
</organism>
<feature type="region of interest" description="Disordered" evidence="1">
    <location>
        <begin position="113"/>
        <end position="150"/>
    </location>
</feature>
<keyword evidence="4" id="KW-1185">Reference proteome</keyword>
<dbReference type="InterPro" id="IPR009057">
    <property type="entry name" value="Homeodomain-like_sf"/>
</dbReference>
<evidence type="ECO:0000313" key="4">
    <source>
        <dbReference type="Proteomes" id="UP001174691"/>
    </source>
</evidence>
<proteinExistence type="predicted"/>
<feature type="compositionally biased region" description="Polar residues" evidence="1">
    <location>
        <begin position="55"/>
        <end position="70"/>
    </location>
</feature>
<feature type="domain" description="SWIRM" evidence="2">
    <location>
        <begin position="355"/>
        <end position="456"/>
    </location>
</feature>
<dbReference type="InterPro" id="IPR007526">
    <property type="entry name" value="SWIRM"/>
</dbReference>
<dbReference type="EMBL" id="JANBVN010000034">
    <property type="protein sequence ID" value="KAJ9160557.1"/>
    <property type="molecule type" value="Genomic_DNA"/>
</dbReference>
<comment type="caution">
    <text evidence="3">The sequence shown here is derived from an EMBL/GenBank/DDBJ whole genome shotgun (WGS) entry which is preliminary data.</text>
</comment>
<protein>
    <submittedName>
        <fullName evidence="3">SWIRM domain protein</fullName>
    </submittedName>
</protein>
<feature type="region of interest" description="Disordered" evidence="1">
    <location>
        <begin position="26"/>
        <end position="76"/>
    </location>
</feature>
<accession>A0AA38SFA1</accession>
<name>A0AA38SFA1_9PEZI</name>
<evidence type="ECO:0000256" key="1">
    <source>
        <dbReference type="SAM" id="MobiDB-lite"/>
    </source>
</evidence>
<evidence type="ECO:0000313" key="3">
    <source>
        <dbReference type="EMBL" id="KAJ9160557.1"/>
    </source>
</evidence>
<dbReference type="InterPro" id="IPR036388">
    <property type="entry name" value="WH-like_DNA-bd_sf"/>
</dbReference>
<dbReference type="GO" id="GO:0003682">
    <property type="term" value="F:chromatin binding"/>
    <property type="evidence" value="ECO:0007669"/>
    <property type="project" value="TreeGrafter"/>
</dbReference>
<dbReference type="PANTHER" id="PTHR12374">
    <property type="entry name" value="TRANSCRIPTIONAL ADAPTOR 2 ADA2 -RELATED"/>
    <property type="match status" value="1"/>
</dbReference>
<sequence>MSSTSFTPAPTLGPAPVPSFFRAIDDASNSQSMPQSFFGAKTSSLPRKTDGSRPVTPTNRDNAMTTMSNRETVKGPNSGRFDISALISPPDAVYDDFSSSAVARILPKMAPSADHKLPKASRQDVPPSPPISNQSDSPLELVKHNVSPTPSISVPVKDPILFPSQETPSRPVPLFGPHESADRDADRIIHDHIRATGASSEGERPTEEEYRMVLRFKSNVMQQFQANQRRWLNQEKALLAADRAASYHARPSLTYHARPVAKPRMAQPQLPKPQPIRSNLNRVQKPAKNKEPRVVKQQAPRPIRTSPGTTARSTIRAISTPEPRVRTVAPNREDKNFDSVPDYCPPLSSLGNKSLKVDWKGNALDLSKDPHAHLLHPEELNLAANLRLDCATYLTSKRRIFESRRECYLRAPPKPFRKTDAQQACNIDVNKASKLWTAYDSVGWLDDRWVPLEERFPKGG</sequence>
<dbReference type="GO" id="GO:0006338">
    <property type="term" value="P:chromatin remodeling"/>
    <property type="evidence" value="ECO:0007669"/>
    <property type="project" value="TreeGrafter"/>
</dbReference>
<evidence type="ECO:0000259" key="2">
    <source>
        <dbReference type="PROSITE" id="PS50934"/>
    </source>
</evidence>
<dbReference type="Gene3D" id="1.10.10.10">
    <property type="entry name" value="Winged helix-like DNA-binding domain superfamily/Winged helix DNA-binding domain"/>
    <property type="match status" value="1"/>
</dbReference>
<dbReference type="Pfam" id="PF04433">
    <property type="entry name" value="SWIRM"/>
    <property type="match status" value="1"/>
</dbReference>
<dbReference type="AlphaFoldDB" id="A0AA38SFA1"/>